<proteinExistence type="predicted"/>
<organism evidence="3 4">
    <name type="scientific">Luteibacter yeojuensis</name>
    <dbReference type="NCBI Taxonomy" id="345309"/>
    <lineage>
        <taxon>Bacteria</taxon>
        <taxon>Pseudomonadati</taxon>
        <taxon>Pseudomonadota</taxon>
        <taxon>Gammaproteobacteria</taxon>
        <taxon>Lysobacterales</taxon>
        <taxon>Rhodanobacteraceae</taxon>
        <taxon>Luteibacter</taxon>
    </lineage>
</organism>
<keyword evidence="2" id="KW-0732">Signal</keyword>
<reference evidence="3 4" key="1">
    <citation type="journal article" date="2006" name="Int. J. Syst. Evol. Microbiol.">
        <title>Dyella yeojuensis sp. nov., isolated from greenhouse soil in Korea.</title>
        <authorList>
            <person name="Kim B.Y."/>
            <person name="Weon H.Y."/>
            <person name="Lee K.H."/>
            <person name="Seok S.J."/>
            <person name="Kwon S.W."/>
            <person name="Go S.J."/>
            <person name="Stackebrandt E."/>
        </authorList>
    </citation>
    <scope>NUCLEOTIDE SEQUENCE [LARGE SCALE GENOMIC DNA]</scope>
    <source>
        <strain evidence="3 4">DSM 17673</strain>
    </source>
</reference>
<dbReference type="Proteomes" id="UP000518878">
    <property type="component" value="Unassembled WGS sequence"/>
</dbReference>
<dbReference type="AlphaFoldDB" id="A0A7X5QWA9"/>
<name>A0A7X5QWA9_9GAMM</name>
<dbReference type="EMBL" id="JAAQTL010000001">
    <property type="protein sequence ID" value="NID16599.1"/>
    <property type="molecule type" value="Genomic_DNA"/>
</dbReference>
<feature type="signal peptide" evidence="2">
    <location>
        <begin position="1"/>
        <end position="22"/>
    </location>
</feature>
<accession>A0A7X5QWA9</accession>
<evidence type="ECO:0000313" key="4">
    <source>
        <dbReference type="Proteomes" id="UP000518878"/>
    </source>
</evidence>
<evidence type="ECO:0000313" key="3">
    <source>
        <dbReference type="EMBL" id="NID16599.1"/>
    </source>
</evidence>
<gene>
    <name evidence="3" type="ORF">HBF32_14095</name>
</gene>
<evidence type="ECO:0000256" key="2">
    <source>
        <dbReference type="SAM" id="SignalP"/>
    </source>
</evidence>
<dbReference type="RefSeq" id="WP_166700232.1">
    <property type="nucleotide sequence ID" value="NZ_JAAQTL010000001.1"/>
</dbReference>
<feature type="chain" id="PRO_5030635979" description="Lipoprotein" evidence="2">
    <location>
        <begin position="23"/>
        <end position="118"/>
    </location>
</feature>
<feature type="region of interest" description="Disordered" evidence="1">
    <location>
        <begin position="23"/>
        <end position="50"/>
    </location>
</feature>
<comment type="caution">
    <text evidence="3">The sequence shown here is derived from an EMBL/GenBank/DDBJ whole genome shotgun (WGS) entry which is preliminary data.</text>
</comment>
<evidence type="ECO:0000256" key="1">
    <source>
        <dbReference type="SAM" id="MobiDB-lite"/>
    </source>
</evidence>
<feature type="compositionally biased region" description="Low complexity" evidence="1">
    <location>
        <begin position="24"/>
        <end position="48"/>
    </location>
</feature>
<protein>
    <recommendedName>
        <fullName evidence="5">Lipoprotein</fullName>
    </recommendedName>
</protein>
<sequence>MRFFLTAVPLTVAFIIAACSHSEPTAPTASPAAASTAASPAPGKTAPANAALGSPEWYAWVDRTLAVSDDGHGPQAGSEEWNQAVNRKLGQEAPQSQPGSAEWQQAVDALLRTRVATH</sequence>
<feature type="region of interest" description="Disordered" evidence="1">
    <location>
        <begin position="68"/>
        <end position="103"/>
    </location>
</feature>
<feature type="compositionally biased region" description="Polar residues" evidence="1">
    <location>
        <begin position="93"/>
        <end position="103"/>
    </location>
</feature>
<keyword evidence="4" id="KW-1185">Reference proteome</keyword>
<evidence type="ECO:0008006" key="5">
    <source>
        <dbReference type="Google" id="ProtNLM"/>
    </source>
</evidence>
<dbReference type="PROSITE" id="PS51257">
    <property type="entry name" value="PROKAR_LIPOPROTEIN"/>
    <property type="match status" value="1"/>
</dbReference>